<comment type="similarity">
    <text evidence="2">Belongs to the bacterial solute-binding protein 2 family.</text>
</comment>
<proteinExistence type="inferred from homology"/>
<dbReference type="AlphaFoldDB" id="A0A7Z7LFB8"/>
<evidence type="ECO:0000313" key="5">
    <source>
        <dbReference type="EMBL" id="SSC12823.1"/>
    </source>
</evidence>
<dbReference type="GO" id="GO:0030246">
    <property type="term" value="F:carbohydrate binding"/>
    <property type="evidence" value="ECO:0007669"/>
    <property type="project" value="UniProtKB-ARBA"/>
</dbReference>
<gene>
    <name evidence="5" type="ORF">MESINF_1379</name>
</gene>
<dbReference type="SUPFAM" id="SSF53822">
    <property type="entry name" value="Periplasmic binding protein-like I"/>
    <property type="match status" value="1"/>
</dbReference>
<dbReference type="RefSeq" id="WP_169699053.1">
    <property type="nucleotide sequence ID" value="NZ_LS974202.1"/>
</dbReference>
<evidence type="ECO:0000259" key="4">
    <source>
        <dbReference type="Pfam" id="PF13407"/>
    </source>
</evidence>
<evidence type="ECO:0000313" key="6">
    <source>
        <dbReference type="Proteomes" id="UP000250796"/>
    </source>
</evidence>
<dbReference type="EMBL" id="LS974202">
    <property type="protein sequence ID" value="SSC12823.1"/>
    <property type="molecule type" value="Genomic_DNA"/>
</dbReference>
<dbReference type="Pfam" id="PF13407">
    <property type="entry name" value="Peripla_BP_4"/>
    <property type="match status" value="1"/>
</dbReference>
<organism evidence="5 6">
    <name type="scientific">Mesotoga infera</name>
    <dbReference type="NCBI Taxonomy" id="1236046"/>
    <lineage>
        <taxon>Bacteria</taxon>
        <taxon>Thermotogati</taxon>
        <taxon>Thermotogota</taxon>
        <taxon>Thermotogae</taxon>
        <taxon>Kosmotogales</taxon>
        <taxon>Kosmotogaceae</taxon>
        <taxon>Mesotoga</taxon>
    </lineage>
</organism>
<comment type="subcellular location">
    <subcellularLocation>
        <location evidence="1">Cell envelope</location>
    </subcellularLocation>
</comment>
<feature type="domain" description="Periplasmic binding protein" evidence="4">
    <location>
        <begin position="23"/>
        <end position="276"/>
    </location>
</feature>
<keyword evidence="3" id="KW-0732">Signal</keyword>
<protein>
    <submittedName>
        <fullName evidence="5">Putative Sugar ABC transporter periplasmatic substrate-binding protein</fullName>
    </submittedName>
</protein>
<name>A0A7Z7LFB8_9BACT</name>
<dbReference type="Proteomes" id="UP000250796">
    <property type="component" value="Chromosome MESINF"/>
</dbReference>
<dbReference type="KEGG" id="minf:MESINF_1379"/>
<keyword evidence="6" id="KW-1185">Reference proteome</keyword>
<evidence type="ECO:0000256" key="3">
    <source>
        <dbReference type="ARBA" id="ARBA00022729"/>
    </source>
</evidence>
<dbReference type="Gene3D" id="3.40.50.2300">
    <property type="match status" value="2"/>
</dbReference>
<evidence type="ECO:0000256" key="1">
    <source>
        <dbReference type="ARBA" id="ARBA00004196"/>
    </source>
</evidence>
<reference evidence="5 6" key="1">
    <citation type="submission" date="2017-01" db="EMBL/GenBank/DDBJ databases">
        <authorList>
            <person name="Erauso G."/>
        </authorList>
    </citation>
    <scope>NUCLEOTIDE SEQUENCE [LARGE SCALE GENOMIC DNA]</scope>
    <source>
        <strain evidence="5">MESINF1</strain>
    </source>
</reference>
<dbReference type="PANTHER" id="PTHR46847">
    <property type="entry name" value="D-ALLOSE-BINDING PERIPLASMIC PROTEIN-RELATED"/>
    <property type="match status" value="1"/>
</dbReference>
<dbReference type="CDD" id="cd01536">
    <property type="entry name" value="PBP1_ABC_sugar_binding-like"/>
    <property type="match status" value="1"/>
</dbReference>
<sequence length="302" mass="32491">MKRFLAVLLVTVMISASMLAVKIGFIATNFSSESQARVLNEFVKICSEKGWDLVQLNSMGSDETQSTQIENLVQMNVDAIVLAMGHPNVVIDALHKAFNAGIPVITIDSGYVDGVVADITSDNFVIGAKMSTYLMDSLGGNGNIIVIKFVKHYGTRRRGSVLDVVLKEYPGINVLAEYSVVASARFMDDTRSAMETFALKYGNKIDAVWCAFDQLAYAAADVLAEYGITNALIVGADGNEETFRRIASGNMTATVAQPFEGMASTAAEIIDKILQGVDPAEAAGRKIIYADAPLIDKSNLPE</sequence>
<dbReference type="GO" id="GO:0030313">
    <property type="term" value="C:cell envelope"/>
    <property type="evidence" value="ECO:0007669"/>
    <property type="project" value="UniProtKB-SubCell"/>
</dbReference>
<dbReference type="PANTHER" id="PTHR46847:SF1">
    <property type="entry name" value="D-ALLOSE-BINDING PERIPLASMIC PROTEIN-RELATED"/>
    <property type="match status" value="1"/>
</dbReference>
<evidence type="ECO:0000256" key="2">
    <source>
        <dbReference type="ARBA" id="ARBA00007639"/>
    </source>
</evidence>
<dbReference type="InterPro" id="IPR028082">
    <property type="entry name" value="Peripla_BP_I"/>
</dbReference>
<dbReference type="InterPro" id="IPR025997">
    <property type="entry name" value="SBP_2_dom"/>
</dbReference>
<accession>A0A7Z7LFB8</accession>